<proteinExistence type="predicted"/>
<comment type="caution">
    <text evidence="2">The sequence shown here is derived from an EMBL/GenBank/DDBJ whole genome shotgun (WGS) entry which is preliminary data.</text>
</comment>
<dbReference type="Gene3D" id="3.90.1200.10">
    <property type="match status" value="1"/>
</dbReference>
<keyword evidence="2" id="KW-0808">Transferase</keyword>
<keyword evidence="2" id="KW-0418">Kinase</keyword>
<keyword evidence="3" id="KW-1185">Reference proteome</keyword>
<dbReference type="RefSeq" id="WP_106130216.1">
    <property type="nucleotide sequence ID" value="NZ_PVZG01000019.1"/>
</dbReference>
<evidence type="ECO:0000259" key="1">
    <source>
        <dbReference type="Pfam" id="PF01636"/>
    </source>
</evidence>
<evidence type="ECO:0000313" key="2">
    <source>
        <dbReference type="EMBL" id="PRY21690.1"/>
    </source>
</evidence>
<dbReference type="InterPro" id="IPR002575">
    <property type="entry name" value="Aminoglycoside_PTrfase"/>
</dbReference>
<feature type="domain" description="Aminoglycoside phosphotransferase" evidence="1">
    <location>
        <begin position="81"/>
        <end position="243"/>
    </location>
</feature>
<dbReference type="AlphaFoldDB" id="A0A2T0RKP3"/>
<gene>
    <name evidence="2" type="ORF">CLV70_119112</name>
</gene>
<dbReference type="Proteomes" id="UP000239209">
    <property type="component" value="Unassembled WGS sequence"/>
</dbReference>
<protein>
    <submittedName>
        <fullName evidence="2">Thiamine kinase-like enzyme</fullName>
    </submittedName>
</protein>
<evidence type="ECO:0000313" key="3">
    <source>
        <dbReference type="Proteomes" id="UP000239209"/>
    </source>
</evidence>
<dbReference type="InterPro" id="IPR011009">
    <property type="entry name" value="Kinase-like_dom_sf"/>
</dbReference>
<name>A0A2T0RKP3_9ACTN</name>
<accession>A0A2T0RKP3</accession>
<sequence>MDPVLARLSPRQRELVNRWLPDAVVEKDHSWGLVETTVVEVSRAGARFIVKAGGGNDHHIGRELHAHRHWLEPWTGRGRAPLLVHGSAEAKILVTRLLPGELVLGSAYADDPGVHRQAGELLALLHAQEAVTADDFERCENEKSLASLDGPHRIPAATVARLREEIAGWPAPPATLVPTHGDWQPRNWLVHEGVVSVIDFGRAALRPAFTDLARLAVQDFRRDPRLEAAFLDGYGADPREAGAWHRNRVREAIGTAAWAYRVGDERFEAQGHRMIADCLSAAGS</sequence>
<organism evidence="2 3">
    <name type="scientific">Pseudosporangium ferrugineum</name>
    <dbReference type="NCBI Taxonomy" id="439699"/>
    <lineage>
        <taxon>Bacteria</taxon>
        <taxon>Bacillati</taxon>
        <taxon>Actinomycetota</taxon>
        <taxon>Actinomycetes</taxon>
        <taxon>Micromonosporales</taxon>
        <taxon>Micromonosporaceae</taxon>
        <taxon>Pseudosporangium</taxon>
    </lineage>
</organism>
<dbReference type="GO" id="GO:0016301">
    <property type="term" value="F:kinase activity"/>
    <property type="evidence" value="ECO:0007669"/>
    <property type="project" value="UniProtKB-KW"/>
</dbReference>
<dbReference type="Pfam" id="PF01636">
    <property type="entry name" value="APH"/>
    <property type="match status" value="1"/>
</dbReference>
<dbReference type="SUPFAM" id="SSF56112">
    <property type="entry name" value="Protein kinase-like (PK-like)"/>
    <property type="match status" value="1"/>
</dbReference>
<dbReference type="OrthoDB" id="21342at2"/>
<dbReference type="EMBL" id="PVZG01000019">
    <property type="protein sequence ID" value="PRY21690.1"/>
    <property type="molecule type" value="Genomic_DNA"/>
</dbReference>
<reference evidence="2 3" key="1">
    <citation type="submission" date="2018-03" db="EMBL/GenBank/DDBJ databases">
        <title>Genomic Encyclopedia of Archaeal and Bacterial Type Strains, Phase II (KMG-II): from individual species to whole genera.</title>
        <authorList>
            <person name="Goeker M."/>
        </authorList>
    </citation>
    <scope>NUCLEOTIDE SEQUENCE [LARGE SCALE GENOMIC DNA]</scope>
    <source>
        <strain evidence="2 3">DSM 45348</strain>
    </source>
</reference>